<dbReference type="InterPro" id="IPR008274">
    <property type="entry name" value="AldOxase/xan_DH_MoCoBD1"/>
</dbReference>
<dbReference type="PANTHER" id="PTHR11908:SF157">
    <property type="entry name" value="XANTHINE DEHYDROGENASE SUBUNIT D-RELATED"/>
    <property type="match status" value="1"/>
</dbReference>
<proteinExistence type="predicted"/>
<dbReference type="EMBL" id="QFPW01000003">
    <property type="protein sequence ID" value="PZQ50817.1"/>
    <property type="molecule type" value="Genomic_DNA"/>
</dbReference>
<feature type="domain" description="Aldehyde oxidase/xanthine dehydrogenase a/b hammerhead" evidence="1">
    <location>
        <begin position="17"/>
        <end position="123"/>
    </location>
</feature>
<name>A0A2W5Q0Q9_RHOSU</name>
<dbReference type="InterPro" id="IPR000674">
    <property type="entry name" value="Ald_Oxase/Xan_DH_a/b"/>
</dbReference>
<comment type="caution">
    <text evidence="2">The sequence shown here is derived from an EMBL/GenBank/DDBJ whole genome shotgun (WGS) entry which is preliminary data.</text>
</comment>
<dbReference type="Gene3D" id="3.30.365.10">
    <property type="entry name" value="Aldehyde oxidase/xanthine dehydrogenase, molybdopterin binding domain"/>
    <property type="match status" value="4"/>
</dbReference>
<dbReference type="InterPro" id="IPR037165">
    <property type="entry name" value="AldOxase/xan_DH_Mopterin-bd_sf"/>
</dbReference>
<gene>
    <name evidence="2" type="ORF">DI556_06790</name>
</gene>
<protein>
    <recommendedName>
        <fullName evidence="1">Aldehyde oxidase/xanthine dehydrogenase a/b hammerhead domain-containing protein</fullName>
    </recommendedName>
</protein>
<dbReference type="SUPFAM" id="SSF56003">
    <property type="entry name" value="Molybdenum cofactor-binding domain"/>
    <property type="match status" value="1"/>
</dbReference>
<dbReference type="GO" id="GO:0005506">
    <property type="term" value="F:iron ion binding"/>
    <property type="evidence" value="ECO:0007669"/>
    <property type="project" value="InterPro"/>
</dbReference>
<dbReference type="GO" id="GO:0016491">
    <property type="term" value="F:oxidoreductase activity"/>
    <property type="evidence" value="ECO:0007669"/>
    <property type="project" value="InterPro"/>
</dbReference>
<dbReference type="SMART" id="SM01008">
    <property type="entry name" value="Ald_Xan_dh_C"/>
    <property type="match status" value="1"/>
</dbReference>
<dbReference type="Pfam" id="PF02738">
    <property type="entry name" value="MoCoBD_1"/>
    <property type="match status" value="1"/>
</dbReference>
<dbReference type="InterPro" id="IPR036856">
    <property type="entry name" value="Ald_Oxase/Xan_DH_a/b_sf"/>
</dbReference>
<dbReference type="Pfam" id="PF01315">
    <property type="entry name" value="Ald_Xan_dh_C"/>
    <property type="match status" value="1"/>
</dbReference>
<dbReference type="InterPro" id="IPR016208">
    <property type="entry name" value="Ald_Oxase/xanthine_DH-like"/>
</dbReference>
<dbReference type="Gene3D" id="3.90.1170.50">
    <property type="entry name" value="Aldehyde oxidase/xanthine dehydrogenase, a/b hammerhead"/>
    <property type="match status" value="1"/>
</dbReference>
<evidence type="ECO:0000259" key="1">
    <source>
        <dbReference type="SMART" id="SM01008"/>
    </source>
</evidence>
<evidence type="ECO:0000313" key="2">
    <source>
        <dbReference type="EMBL" id="PZQ50817.1"/>
    </source>
</evidence>
<dbReference type="PANTHER" id="PTHR11908">
    <property type="entry name" value="XANTHINE DEHYDROGENASE"/>
    <property type="match status" value="1"/>
</dbReference>
<dbReference type="InterPro" id="IPR046867">
    <property type="entry name" value="AldOxase/xan_DH_MoCoBD2"/>
</dbReference>
<evidence type="ECO:0000313" key="3">
    <source>
        <dbReference type="Proteomes" id="UP000249185"/>
    </source>
</evidence>
<sequence>MTLAQPAPRPEILDRLEARIRYLGDTAMPGALTGRILRSPHPHARILRIDAAAARALPGVRAVVTAADLPPGFLYGIRKKDQPVFATDRARYLGEPVAAVAAESAEAAGAALRAIVVDYAPLPLVTDPEAALADGAFPIHAGGNLCHAARFERGDVAAAFATAAHVVEHGLVTPRQMHAALELEGGVAAVADGRLTVWSPSQHPHGVRAVIAGALGWPEERITVIGSPIGGSYGGKEDVHVQPILALLAVRAGVPVRLIVSREENVAAGVKRHVFRVRMRSACDADGRLVALEMDALADTGGYASHGPEVLDTAHECAQGPYAIPNVRLVSRLAYTNTGNAGAFRGFGALQTQVAIETQMDLLARAAGLSPAEIRRRNLPGATAPGPLGQPVLPRPETKATAEALLRAAARARVPSAGRWLRGRGLSLVQKGEGFAQGGPNGAEARLALSPEGRFVFHCGVTEMGQGAEAAARAALARALGVDGADVALALGATRATPDAGPTSASRGTQVLLRLARAGAPRLAERVLARAAERLGLPAAELALGPGGVYRAGARANQPALPFAGIGGVEPVETAIGELGQQGPRGIEAHAVLTTCAAIAEVAVDRLTGRVRAERIEVLPACGRPLVPDAFRGQVEGGAAMALGFALLEDLPAEGGRYLHRNLDGYLVPTIADVPPVEVTAIDALDADDPIGLRGIGEIGMNAVGPAIAAAVHDALGAAPERLPVSPEWVLRRLAELDG</sequence>
<dbReference type="SUPFAM" id="SSF54665">
    <property type="entry name" value="CO dehydrogenase molybdoprotein N-domain-like"/>
    <property type="match status" value="1"/>
</dbReference>
<organism evidence="2 3">
    <name type="scientific">Rhodovulum sulfidophilum</name>
    <name type="common">Rhodobacter sulfidophilus</name>
    <dbReference type="NCBI Taxonomy" id="35806"/>
    <lineage>
        <taxon>Bacteria</taxon>
        <taxon>Pseudomonadati</taxon>
        <taxon>Pseudomonadota</taxon>
        <taxon>Alphaproteobacteria</taxon>
        <taxon>Rhodobacterales</taxon>
        <taxon>Paracoccaceae</taxon>
        <taxon>Rhodovulum</taxon>
    </lineage>
</organism>
<accession>A0A2W5Q0Q9</accession>
<dbReference type="Pfam" id="PF20256">
    <property type="entry name" value="MoCoBD_2"/>
    <property type="match status" value="1"/>
</dbReference>
<dbReference type="Proteomes" id="UP000249185">
    <property type="component" value="Unassembled WGS sequence"/>
</dbReference>
<dbReference type="AlphaFoldDB" id="A0A2W5Q0Q9"/>
<reference evidence="2 3" key="1">
    <citation type="submission" date="2017-08" db="EMBL/GenBank/DDBJ databases">
        <title>Infants hospitalized years apart are colonized by the same room-sourced microbial strains.</title>
        <authorList>
            <person name="Brooks B."/>
            <person name="Olm M.R."/>
            <person name="Firek B.A."/>
            <person name="Baker R."/>
            <person name="Thomas B.C."/>
            <person name="Morowitz M.J."/>
            <person name="Banfield J.F."/>
        </authorList>
    </citation>
    <scope>NUCLEOTIDE SEQUENCE [LARGE SCALE GENOMIC DNA]</scope>
    <source>
        <strain evidence="2">S2_005_002_R2_34</strain>
    </source>
</reference>